<dbReference type="STRING" id="1449350.OCH239_21690"/>
<keyword evidence="4" id="KW-1185">Reference proteome</keyword>
<dbReference type="InterPro" id="IPR007730">
    <property type="entry name" value="SPOR-like_dom"/>
</dbReference>
<feature type="transmembrane region" description="Helical" evidence="1">
    <location>
        <begin position="26"/>
        <end position="46"/>
    </location>
</feature>
<keyword evidence="1" id="KW-0812">Transmembrane</keyword>
<dbReference type="Proteomes" id="UP000022447">
    <property type="component" value="Unassembled WGS sequence"/>
</dbReference>
<dbReference type="SUPFAM" id="SSF110997">
    <property type="entry name" value="Sporulation related repeat"/>
    <property type="match status" value="1"/>
</dbReference>
<sequence>MADFYAAGPAPLSDEPGGKGRRLSRLANFAGAAASLALLVGVGVWGTKIILRDVSGIPVVMAAEGPMRVAPERPGGELADHQGLAVNAVAGLGVAEKPADTLHLAPGETDLSDEDVTLSEMKPVQASAAMPATTEPLPSLSELTDDAASPEDAIQALADQLVAGTEPLLETGIEPGPEEAGDEGIEIATISPDIPGVAVSRRPATRPVDLAVLRAVAAQSRPKETGTREISAGDLAKGTRLVQLGAFDSADTARSEWTRLEGRFRDYMEGHARVIEKAESGGSTFYRLRAHGFETLSDARRFCATFVAENADCIPVVVR</sequence>
<evidence type="ECO:0000256" key="1">
    <source>
        <dbReference type="SAM" id="Phobius"/>
    </source>
</evidence>
<protein>
    <submittedName>
        <fullName evidence="3">Sporulation protein</fullName>
    </submittedName>
</protein>
<reference evidence="3 4" key="1">
    <citation type="submission" date="2014-01" db="EMBL/GenBank/DDBJ databases">
        <title>Roseivivax halodurans JCM 10272 Genome Sequencing.</title>
        <authorList>
            <person name="Lai Q."/>
            <person name="Li G."/>
            <person name="Shao Z."/>
        </authorList>
    </citation>
    <scope>NUCLEOTIDE SEQUENCE [LARGE SCALE GENOMIC DNA]</scope>
    <source>
        <strain evidence="3 4">JCM 10272</strain>
    </source>
</reference>
<keyword evidence="1" id="KW-0472">Membrane</keyword>
<dbReference type="PATRIC" id="fig|1449350.3.peg.2127"/>
<evidence type="ECO:0000313" key="4">
    <source>
        <dbReference type="Proteomes" id="UP000022447"/>
    </source>
</evidence>
<gene>
    <name evidence="3" type="ORF">OCH239_21690</name>
</gene>
<comment type="caution">
    <text evidence="3">The sequence shown here is derived from an EMBL/GenBank/DDBJ whole genome shotgun (WGS) entry which is preliminary data.</text>
</comment>
<dbReference type="Gene3D" id="3.30.70.1070">
    <property type="entry name" value="Sporulation related repeat"/>
    <property type="match status" value="1"/>
</dbReference>
<name>X7EFG5_9RHOB</name>
<feature type="domain" description="SPOR" evidence="2">
    <location>
        <begin position="234"/>
        <end position="319"/>
    </location>
</feature>
<dbReference type="InterPro" id="IPR036680">
    <property type="entry name" value="SPOR-like_sf"/>
</dbReference>
<dbReference type="AlphaFoldDB" id="X7EFG5"/>
<evidence type="ECO:0000313" key="3">
    <source>
        <dbReference type="EMBL" id="ETX14620.1"/>
    </source>
</evidence>
<dbReference type="PROSITE" id="PS51724">
    <property type="entry name" value="SPOR"/>
    <property type="match status" value="1"/>
</dbReference>
<keyword evidence="1" id="KW-1133">Transmembrane helix</keyword>
<organism evidence="3 4">
    <name type="scientific">Roseivivax halodurans JCM 10272</name>
    <dbReference type="NCBI Taxonomy" id="1449350"/>
    <lineage>
        <taxon>Bacteria</taxon>
        <taxon>Pseudomonadati</taxon>
        <taxon>Pseudomonadota</taxon>
        <taxon>Alphaproteobacteria</taxon>
        <taxon>Rhodobacterales</taxon>
        <taxon>Roseobacteraceae</taxon>
        <taxon>Roseivivax</taxon>
    </lineage>
</organism>
<dbReference type="EMBL" id="JALZ01000009">
    <property type="protein sequence ID" value="ETX14620.1"/>
    <property type="molecule type" value="Genomic_DNA"/>
</dbReference>
<dbReference type="eggNOG" id="COG3087">
    <property type="taxonomic scope" value="Bacteria"/>
</dbReference>
<dbReference type="Pfam" id="PF05036">
    <property type="entry name" value="SPOR"/>
    <property type="match status" value="1"/>
</dbReference>
<evidence type="ECO:0000259" key="2">
    <source>
        <dbReference type="PROSITE" id="PS51724"/>
    </source>
</evidence>
<dbReference type="RefSeq" id="WP_037262008.1">
    <property type="nucleotide sequence ID" value="NZ_JALZ01000009.1"/>
</dbReference>
<accession>X7EFG5</accession>
<proteinExistence type="predicted"/>
<dbReference type="GO" id="GO:0042834">
    <property type="term" value="F:peptidoglycan binding"/>
    <property type="evidence" value="ECO:0007669"/>
    <property type="project" value="InterPro"/>
</dbReference>